<sequence length="48" mass="5668">MPQLVPFYFMNQLFYGFLTLSLILITVSQYILPTIIKLYVSRLLITKL</sequence>
<comment type="function">
    <text evidence="13">Mitochondrial membrane ATP synthase (F(1)F(0) ATP synthase or Complex V) produces ATP from ADP in the presence of a proton gradient across the membrane which is generated by electron transport complexes of the respiratory chain. F-type ATPases consist of two structural domains, F(1) - containing the extramembraneous catalytic core and F(0) - containing the membrane proton channel, linked together by a central stalk and a peripheral stalk. During catalysis, ATP synthesis in the catalytic domain of F(1) is coupled via a rotary mechanism of the central stalk subunits to proton translocation. Part of the complex F(0) domain. Minor subunit located with subunit a in the membrane.</text>
</comment>
<keyword evidence="4 13" id="KW-0813">Transport</keyword>
<dbReference type="PANTHER" id="PTHR36101">
    <property type="entry name" value="ATP SYNTHASE PROTEIN 8"/>
    <property type="match status" value="1"/>
</dbReference>
<dbReference type="Pfam" id="PF05933">
    <property type="entry name" value="Fun_ATP-synt_8"/>
    <property type="match status" value="1"/>
</dbReference>
<dbReference type="EMBL" id="CP014249">
    <property type="protein sequence ID" value="AMD23031.1"/>
    <property type="molecule type" value="Genomic_DNA"/>
</dbReference>
<dbReference type="RefSeq" id="YP_009235514.1">
    <property type="nucleotide sequence ID" value="NC_029458.1"/>
</dbReference>
<keyword evidence="5 13" id="KW-0138">CF(0)</keyword>
<keyword evidence="7 13" id="KW-0375">Hydrogen ion transport</keyword>
<gene>
    <name evidence="14" type="ORF">AW171_mito5122</name>
</gene>
<keyword evidence="9 13" id="KW-0406">Ion transport</keyword>
<reference evidence="14 15" key="1">
    <citation type="submission" date="2016-01" db="EMBL/GenBank/DDBJ databases">
        <title>Genome sequence of the yeast Holleya sinecauda.</title>
        <authorList>
            <person name="Dietrich F.S."/>
        </authorList>
    </citation>
    <scope>NUCLEOTIDE SEQUENCE [LARGE SCALE GENOMIC DNA]</scope>
    <source>
        <strain evidence="14 15">ATCC 58844</strain>
    </source>
</reference>
<evidence type="ECO:0000256" key="6">
    <source>
        <dbReference type="ARBA" id="ARBA00022692"/>
    </source>
</evidence>
<dbReference type="GO" id="GO:0005743">
    <property type="term" value="C:mitochondrial inner membrane"/>
    <property type="evidence" value="ECO:0007669"/>
    <property type="project" value="UniProtKB-SubCell"/>
</dbReference>
<name>A0A0X8HWZ0_9SACH</name>
<keyword evidence="10 13" id="KW-0496">Mitochondrion</keyword>
<evidence type="ECO:0000256" key="7">
    <source>
        <dbReference type="ARBA" id="ARBA00022781"/>
    </source>
</evidence>
<dbReference type="STRING" id="45286.A0A0X8HWZ0"/>
<keyword evidence="12 13" id="KW-0066">ATP synthesis</keyword>
<geneLocation type="mitochondrion" evidence="14"/>
<keyword evidence="15" id="KW-1185">Reference proteome</keyword>
<comment type="subcellular location">
    <subcellularLocation>
        <location evidence="13">Mitochondrion inner membrane</location>
        <topology evidence="13">Single-pass membrane protein</topology>
    </subcellularLocation>
    <subcellularLocation>
        <location evidence="1">Mitochondrion membrane</location>
        <topology evidence="1">Single-pass membrane protein</topology>
    </subcellularLocation>
</comment>
<evidence type="ECO:0000256" key="4">
    <source>
        <dbReference type="ARBA" id="ARBA00022448"/>
    </source>
</evidence>
<evidence type="ECO:0000256" key="9">
    <source>
        <dbReference type="ARBA" id="ARBA00023065"/>
    </source>
</evidence>
<evidence type="ECO:0000256" key="10">
    <source>
        <dbReference type="ARBA" id="ARBA00023128"/>
    </source>
</evidence>
<comment type="subunit">
    <text evidence="13">F-type ATPases have 2 components, CF(1) - the catalytic core - and CF(0) - the membrane proton channel.</text>
</comment>
<keyword evidence="11 13" id="KW-0472">Membrane</keyword>
<evidence type="ECO:0000256" key="1">
    <source>
        <dbReference type="ARBA" id="ARBA00004304"/>
    </source>
</evidence>
<dbReference type="Proteomes" id="UP000243052">
    <property type="component" value="Mitochondrion"/>
</dbReference>
<keyword evidence="6 13" id="KW-0812">Transmembrane</keyword>
<evidence type="ECO:0000256" key="12">
    <source>
        <dbReference type="ARBA" id="ARBA00023310"/>
    </source>
</evidence>
<comment type="similarity">
    <text evidence="2 13">Belongs to the ATPase protein 8 family.</text>
</comment>
<keyword evidence="8 13" id="KW-1133">Transmembrane helix</keyword>
<evidence type="ECO:0000256" key="8">
    <source>
        <dbReference type="ARBA" id="ARBA00022989"/>
    </source>
</evidence>
<dbReference type="AlphaFoldDB" id="A0A0X8HWZ0"/>
<evidence type="ECO:0000256" key="11">
    <source>
        <dbReference type="ARBA" id="ARBA00023136"/>
    </source>
</evidence>
<feature type="transmembrane region" description="Helical" evidence="13">
    <location>
        <begin position="12"/>
        <end position="32"/>
    </location>
</feature>
<dbReference type="OrthoDB" id="3916939at2759"/>
<evidence type="ECO:0000256" key="13">
    <source>
        <dbReference type="RuleBase" id="RU368038"/>
    </source>
</evidence>
<accession>A0A0X8HWZ0</accession>
<evidence type="ECO:0000313" key="15">
    <source>
        <dbReference type="Proteomes" id="UP000243052"/>
    </source>
</evidence>
<proteinExistence type="inferred from homology"/>
<dbReference type="InterPro" id="IPR009230">
    <property type="entry name" value="ATP_synth_su8_fun"/>
</dbReference>
<evidence type="ECO:0000313" key="14">
    <source>
        <dbReference type="EMBL" id="AMD23031.1"/>
    </source>
</evidence>
<evidence type="ECO:0000256" key="3">
    <source>
        <dbReference type="ARBA" id="ARBA00019651"/>
    </source>
</evidence>
<organism evidence="14 15">
    <name type="scientific">Eremothecium sinecaudum</name>
    <dbReference type="NCBI Taxonomy" id="45286"/>
    <lineage>
        <taxon>Eukaryota</taxon>
        <taxon>Fungi</taxon>
        <taxon>Dikarya</taxon>
        <taxon>Ascomycota</taxon>
        <taxon>Saccharomycotina</taxon>
        <taxon>Saccharomycetes</taxon>
        <taxon>Saccharomycetales</taxon>
        <taxon>Saccharomycetaceae</taxon>
        <taxon>Eremothecium</taxon>
    </lineage>
</organism>
<dbReference type="GeneID" id="26900217"/>
<evidence type="ECO:0000256" key="5">
    <source>
        <dbReference type="ARBA" id="ARBA00022547"/>
    </source>
</evidence>
<dbReference type="GO" id="GO:0045259">
    <property type="term" value="C:proton-transporting ATP synthase complex"/>
    <property type="evidence" value="ECO:0007669"/>
    <property type="project" value="UniProtKB-KW"/>
</dbReference>
<protein>
    <recommendedName>
        <fullName evidence="3 13">ATP synthase protein 8</fullName>
    </recommendedName>
</protein>
<dbReference type="GO" id="GO:0046933">
    <property type="term" value="F:proton-transporting ATP synthase activity, rotational mechanism"/>
    <property type="evidence" value="ECO:0007669"/>
    <property type="project" value="TreeGrafter"/>
</dbReference>
<dbReference type="PANTHER" id="PTHR36101:SF1">
    <property type="entry name" value="ATP SYNTHASE PROTEIN 8"/>
    <property type="match status" value="1"/>
</dbReference>
<evidence type="ECO:0000256" key="2">
    <source>
        <dbReference type="ARBA" id="ARBA00008892"/>
    </source>
</evidence>